<accession>A0A167YQP5</accession>
<organism evidence="1">
    <name type="scientific">Penicillium chrysogenum</name>
    <name type="common">Penicillium notatum</name>
    <dbReference type="NCBI Taxonomy" id="5076"/>
    <lineage>
        <taxon>Eukaryota</taxon>
        <taxon>Fungi</taxon>
        <taxon>Dikarya</taxon>
        <taxon>Ascomycota</taxon>
        <taxon>Pezizomycotina</taxon>
        <taxon>Eurotiomycetes</taxon>
        <taxon>Eurotiomycetidae</taxon>
        <taxon>Eurotiales</taxon>
        <taxon>Aspergillaceae</taxon>
        <taxon>Penicillium</taxon>
        <taxon>Penicillium chrysogenum species complex</taxon>
    </lineage>
</organism>
<dbReference type="EMBL" id="CM002798">
    <property type="protein sequence ID" value="KZN94410.1"/>
    <property type="molecule type" value="Genomic_DNA"/>
</dbReference>
<dbReference type="Proteomes" id="UP000076449">
    <property type="component" value="Chromosome I"/>
</dbReference>
<proteinExistence type="predicted"/>
<reference evidence="1" key="1">
    <citation type="journal article" date="2014" name="Genome Announc.">
        <title>Complete sequencing and chromosome-scale genome assembly of the industrial progenitor strain P2niaD18 from the penicillin producer Penicillium chrysogenum.</title>
        <authorList>
            <person name="Specht T."/>
            <person name="Dahlmann T.A."/>
            <person name="Zadra I."/>
            <person name="Kurnsteiner H."/>
            <person name="Kuck U."/>
        </authorList>
    </citation>
    <scope>NUCLEOTIDE SEQUENCE [LARGE SCALE GENOMIC DNA]</scope>
    <source>
        <strain evidence="1">P2niaD18</strain>
    </source>
</reference>
<name>A0A167YQP5_PENCH</name>
<dbReference type="AlphaFoldDB" id="A0A167YQP5"/>
<sequence>MISELSVEQKLTETMSNNNRIPTIGEWEMDFLTRLRIRRDQRDHDRADIFAEANEIINMAQGIMATAHPQNVQAQNMLFALQQRLLILRREFLELDWVEEYDMELERPIWARAR</sequence>
<evidence type="ECO:0000313" key="1">
    <source>
        <dbReference type="EMBL" id="KZN94410.1"/>
    </source>
</evidence>
<protein>
    <submittedName>
        <fullName evidence="1">Uncharacterized protein</fullName>
    </submittedName>
</protein>
<gene>
    <name evidence="1" type="ORF">EN45_046070</name>
</gene>